<accession>A0A8J6LBG4</accession>
<reference evidence="1" key="2">
    <citation type="submission" date="2021-08" db="EMBL/GenBank/DDBJ databases">
        <authorList>
            <person name="Eriksson T."/>
        </authorList>
    </citation>
    <scope>NUCLEOTIDE SEQUENCE</scope>
    <source>
        <strain evidence="1">Stoneville</strain>
        <tissue evidence="1">Whole head</tissue>
    </source>
</reference>
<dbReference type="EMBL" id="JABDTM020024458">
    <property type="protein sequence ID" value="KAH0814267.1"/>
    <property type="molecule type" value="Genomic_DNA"/>
</dbReference>
<dbReference type="Proteomes" id="UP000719412">
    <property type="component" value="Unassembled WGS sequence"/>
</dbReference>
<organism evidence="1 2">
    <name type="scientific">Tenebrio molitor</name>
    <name type="common">Yellow mealworm beetle</name>
    <dbReference type="NCBI Taxonomy" id="7067"/>
    <lineage>
        <taxon>Eukaryota</taxon>
        <taxon>Metazoa</taxon>
        <taxon>Ecdysozoa</taxon>
        <taxon>Arthropoda</taxon>
        <taxon>Hexapoda</taxon>
        <taxon>Insecta</taxon>
        <taxon>Pterygota</taxon>
        <taxon>Neoptera</taxon>
        <taxon>Endopterygota</taxon>
        <taxon>Coleoptera</taxon>
        <taxon>Polyphaga</taxon>
        <taxon>Cucujiformia</taxon>
        <taxon>Tenebrionidae</taxon>
        <taxon>Tenebrio</taxon>
    </lineage>
</organism>
<evidence type="ECO:0000313" key="1">
    <source>
        <dbReference type="EMBL" id="KAH0814267.1"/>
    </source>
</evidence>
<evidence type="ECO:0000313" key="2">
    <source>
        <dbReference type="Proteomes" id="UP000719412"/>
    </source>
</evidence>
<dbReference type="AlphaFoldDB" id="A0A8J6LBG4"/>
<comment type="caution">
    <text evidence="1">The sequence shown here is derived from an EMBL/GenBank/DDBJ whole genome shotgun (WGS) entry which is preliminary data.</text>
</comment>
<reference evidence="1" key="1">
    <citation type="journal article" date="2020" name="J Insects Food Feed">
        <title>The yellow mealworm (Tenebrio molitor) genome: a resource for the emerging insects as food and feed industry.</title>
        <authorList>
            <person name="Eriksson T."/>
            <person name="Andere A."/>
            <person name="Kelstrup H."/>
            <person name="Emery V."/>
            <person name="Picard C."/>
        </authorList>
    </citation>
    <scope>NUCLEOTIDE SEQUENCE</scope>
    <source>
        <strain evidence="1">Stoneville</strain>
        <tissue evidence="1">Whole head</tissue>
    </source>
</reference>
<sequence length="119" mass="13305">MHGHGRSSQKGEKPCWGHQKVKFFQGSRPAKTDRNAEADLKKLNALMADLFLFLHATIPCHSTKKNGRTLPHPQPLGPVDACFTWRLVFSVEAEAEARSTIIFGPSTAGRDRAVLHLFW</sequence>
<gene>
    <name evidence="1" type="ORF">GEV33_008525</name>
</gene>
<name>A0A8J6LBG4_TENMO</name>
<keyword evidence="2" id="KW-1185">Reference proteome</keyword>
<proteinExistence type="predicted"/>
<protein>
    <submittedName>
        <fullName evidence="1">Uncharacterized protein</fullName>
    </submittedName>
</protein>